<dbReference type="EMBL" id="NMUE01000018">
    <property type="protein sequence ID" value="RFA95828.1"/>
    <property type="molecule type" value="Genomic_DNA"/>
</dbReference>
<evidence type="ECO:0000313" key="2">
    <source>
        <dbReference type="EMBL" id="RFB00219.1"/>
    </source>
</evidence>
<dbReference type="Proteomes" id="UP000257123">
    <property type="component" value="Unassembled WGS sequence"/>
</dbReference>
<organism evidence="1 4">
    <name type="scientific">Pyrobaculum aerophilum</name>
    <dbReference type="NCBI Taxonomy" id="13773"/>
    <lineage>
        <taxon>Archaea</taxon>
        <taxon>Thermoproteota</taxon>
        <taxon>Thermoprotei</taxon>
        <taxon>Thermoproteales</taxon>
        <taxon>Thermoproteaceae</taxon>
        <taxon>Pyrobaculum</taxon>
    </lineage>
</organism>
<evidence type="ECO:0000313" key="1">
    <source>
        <dbReference type="EMBL" id="RFA95828.1"/>
    </source>
</evidence>
<comment type="caution">
    <text evidence="1">The sequence shown here is derived from an EMBL/GenBank/DDBJ whole genome shotgun (WGS) entry which is preliminary data.</text>
</comment>
<evidence type="ECO:0000313" key="4">
    <source>
        <dbReference type="Proteomes" id="UP000257123"/>
    </source>
</evidence>
<reference evidence="3 4" key="1">
    <citation type="submission" date="2017-07" db="EMBL/GenBank/DDBJ databases">
        <title>Draft genome sequence of aerobic hyperthermophilic archaea, Pyrobaculum aerophilum YKB31 and YKB32.</title>
        <authorList>
            <person name="Mochizuki T."/>
            <person name="Berliner A.J."/>
            <person name="Yoshida-Takashima Y."/>
            <person name="Takaki Y."/>
            <person name="Nunoura T."/>
            <person name="Takai K."/>
        </authorList>
    </citation>
    <scope>NUCLEOTIDE SEQUENCE [LARGE SCALE GENOMIC DNA]</scope>
    <source>
        <strain evidence="1 4">YKB31</strain>
        <strain evidence="2 3">YKB32</strain>
    </source>
</reference>
<name>A0A371QYL1_9CREN</name>
<protein>
    <submittedName>
        <fullName evidence="1">Uncharacterized protein</fullName>
    </submittedName>
</protein>
<gene>
    <name evidence="1" type="ORF">CGL51_06675</name>
    <name evidence="2" type="ORF">CGL52_01115</name>
</gene>
<sequence>MNAWGDILLEFKTRIQYKLAWMLYSLGIGGIIKLPDIKQLYAKAMATKWCAKKDRRFCEEAFYKLYNYDIAKYLAKGEPVTVLSLALYDAERGDYTFSTLRDYAERGVMPAEFALFANVKEEERLIGIIAGILKALGDATPDLIATAWHIIAYRTKTVPLLEKVRENLVLLALLTEMEKRGLVRRSGELYALTEEGLAAAVDIWIPPEVKRLREMKYLTPYFYALLNGKVQI</sequence>
<proteinExistence type="predicted"/>
<dbReference type="Proteomes" id="UP000256877">
    <property type="component" value="Unassembled WGS sequence"/>
</dbReference>
<accession>A0A371QYL1</accession>
<dbReference type="RefSeq" id="WP_116421157.1">
    <property type="nucleotide sequence ID" value="NZ_JAOAJA010000014.1"/>
</dbReference>
<dbReference type="AlphaFoldDB" id="A0A371QYL1"/>
<dbReference type="EMBL" id="NMUF01000002">
    <property type="protein sequence ID" value="RFB00219.1"/>
    <property type="molecule type" value="Genomic_DNA"/>
</dbReference>
<evidence type="ECO:0000313" key="3">
    <source>
        <dbReference type="Proteomes" id="UP000256877"/>
    </source>
</evidence>